<keyword evidence="2" id="KW-1185">Reference proteome</keyword>
<comment type="caution">
    <text evidence="1">The sequence shown here is derived from an EMBL/GenBank/DDBJ whole genome shotgun (WGS) entry which is preliminary data.</text>
</comment>
<proteinExistence type="predicted"/>
<dbReference type="OrthoDB" id="5508063at2"/>
<gene>
    <name evidence="1" type="ORF">ENSA5_27310</name>
</gene>
<dbReference type="Proteomes" id="UP000237968">
    <property type="component" value="Unassembled WGS sequence"/>
</dbReference>
<evidence type="ECO:0000313" key="1">
    <source>
        <dbReference type="EMBL" id="PRQ01049.1"/>
    </source>
</evidence>
<accession>A0A2S9Y7H5</accession>
<protein>
    <submittedName>
        <fullName evidence="1">Uncharacterized protein</fullName>
    </submittedName>
</protein>
<name>A0A2S9Y7H5_9BACT</name>
<dbReference type="AlphaFoldDB" id="A0A2S9Y7H5"/>
<dbReference type="EMBL" id="PVNK01000136">
    <property type="protein sequence ID" value="PRQ01049.1"/>
    <property type="molecule type" value="Genomic_DNA"/>
</dbReference>
<reference evidence="1 2" key="1">
    <citation type="submission" date="2018-03" db="EMBL/GenBank/DDBJ databases">
        <title>Draft Genome Sequences of the Obligatory Marine Myxobacteria Enhygromyxa salina SWB005.</title>
        <authorList>
            <person name="Poehlein A."/>
            <person name="Moghaddam J.A."/>
            <person name="Harms H."/>
            <person name="Alanjari M."/>
            <person name="Koenig G.M."/>
            <person name="Daniel R."/>
            <person name="Schaeberle T.F."/>
        </authorList>
    </citation>
    <scope>NUCLEOTIDE SEQUENCE [LARGE SCALE GENOMIC DNA]</scope>
    <source>
        <strain evidence="1 2">SWB005</strain>
    </source>
</reference>
<organism evidence="1 2">
    <name type="scientific">Enhygromyxa salina</name>
    <dbReference type="NCBI Taxonomy" id="215803"/>
    <lineage>
        <taxon>Bacteria</taxon>
        <taxon>Pseudomonadati</taxon>
        <taxon>Myxococcota</taxon>
        <taxon>Polyangia</taxon>
        <taxon>Nannocystales</taxon>
        <taxon>Nannocystaceae</taxon>
        <taxon>Enhygromyxa</taxon>
    </lineage>
</organism>
<evidence type="ECO:0000313" key="2">
    <source>
        <dbReference type="Proteomes" id="UP000237968"/>
    </source>
</evidence>
<dbReference type="RefSeq" id="WP_106392118.1">
    <property type="nucleotide sequence ID" value="NZ_PVNK01000136.1"/>
</dbReference>
<sequence length="188" mass="20821">MSHTVDLAFEGTLESFFFEQLRHARAGKRDTLGEDIEAYLVYMLAAHARRTNVAGRTSPALATEFLAAREHGSRALREVGDRALYIAGVVPRSLDRGPVNVAYVSGIGEAAYRELHVRSARLQVFARLADRFREIVALLGRMIAADDGAEGDLLTVYERWRRTSDPRDAERLVAAGVLLDPEIADLVQ</sequence>